<reference evidence="1 2" key="1">
    <citation type="submission" date="2021-03" db="EMBL/GenBank/DDBJ databases">
        <title>Genomic Encyclopedia of Type Strains, Phase IV (KMG-IV): sequencing the most valuable type-strain genomes for metagenomic binning, comparative biology and taxonomic classification.</title>
        <authorList>
            <person name="Goeker M."/>
        </authorList>
    </citation>
    <scope>NUCLEOTIDE SEQUENCE [LARGE SCALE GENOMIC DNA]</scope>
    <source>
        <strain evidence="1 2">DSM 24738</strain>
    </source>
</reference>
<dbReference type="Proteomes" id="UP001519343">
    <property type="component" value="Unassembled WGS sequence"/>
</dbReference>
<evidence type="ECO:0000313" key="1">
    <source>
        <dbReference type="EMBL" id="MBP1933703.1"/>
    </source>
</evidence>
<protein>
    <submittedName>
        <fullName evidence="1">Uncharacterized protein</fullName>
    </submittedName>
</protein>
<proteinExistence type="predicted"/>
<comment type="caution">
    <text evidence="1">The sequence shown here is derived from an EMBL/GenBank/DDBJ whole genome shotgun (WGS) entry which is preliminary data.</text>
</comment>
<sequence length="179" mass="21229">MIKFEDFYSQFKAAQTVEEKKHLGSVLRAQGYAFINQWLRSIEEELKEMGEEQFEETFELLIKGEEILSAPEKHSPLWKGFWEELKMIYHIKRSVFERVQGEERSGEWQVVIDNPLSIEGLTTHAFLSSFKVAAYYYAKYRKGLDKREWITLQRINTVLLERGEEPLAIRDNGRNLRYS</sequence>
<dbReference type="RefSeq" id="WP_209811710.1">
    <property type="nucleotide sequence ID" value="NZ_JAGGKT010000012.1"/>
</dbReference>
<dbReference type="EMBL" id="JAGGKT010000012">
    <property type="protein sequence ID" value="MBP1933703.1"/>
    <property type="molecule type" value="Genomic_DNA"/>
</dbReference>
<evidence type="ECO:0000313" key="2">
    <source>
        <dbReference type="Proteomes" id="UP001519343"/>
    </source>
</evidence>
<name>A0ABS4GTU5_9BACL</name>
<accession>A0ABS4GTU5</accession>
<organism evidence="1 2">
    <name type="scientific">Ammoniphilus resinae</name>
    <dbReference type="NCBI Taxonomy" id="861532"/>
    <lineage>
        <taxon>Bacteria</taxon>
        <taxon>Bacillati</taxon>
        <taxon>Bacillota</taxon>
        <taxon>Bacilli</taxon>
        <taxon>Bacillales</taxon>
        <taxon>Paenibacillaceae</taxon>
        <taxon>Aneurinibacillus group</taxon>
        <taxon>Ammoniphilus</taxon>
    </lineage>
</organism>
<keyword evidence="2" id="KW-1185">Reference proteome</keyword>
<gene>
    <name evidence="1" type="ORF">J2Z37_003716</name>
</gene>